<sequence>MKEVTFIRWNIEKWKQAEKIVEQADSLSPDELADAYMELTADLAFAQTHFSASRITIYLNNLASALHNRIYRNKREKWSRIVTYWTREVPLAMRDARRELLVSFIIFAVSALIGVVSATGDPDFVRLVLGNSYVDMTLNNIANGEPMAVYNGSSELPMFLGITLNNIMVSFNCFAMGLLTSFGTGYMLLNNGIMLGAFQTFFYQHGLLWESSLAIWLHGTLEIWAIIVAGAAGLALGNGWLFPGTYSRLESFKRGAKKGLKIVVGTIPVFVMAGFIEGFITRHTGLPDILRLGFILLSLSFILFYYIYLPDRKKHGSAET</sequence>
<dbReference type="Pfam" id="PF01944">
    <property type="entry name" value="SpoIIM"/>
    <property type="match status" value="1"/>
</dbReference>
<evidence type="ECO:0000256" key="1">
    <source>
        <dbReference type="SAM" id="Phobius"/>
    </source>
</evidence>
<keyword evidence="3" id="KW-1185">Reference proteome</keyword>
<accession>A0A4S2B3B7</accession>
<dbReference type="PANTHER" id="PTHR35337:SF1">
    <property type="entry name" value="SLR1478 PROTEIN"/>
    <property type="match status" value="1"/>
</dbReference>
<feature type="transmembrane region" description="Helical" evidence="1">
    <location>
        <begin position="186"/>
        <end position="203"/>
    </location>
</feature>
<feature type="transmembrane region" description="Helical" evidence="1">
    <location>
        <begin position="100"/>
        <end position="120"/>
    </location>
</feature>
<name>A0A4S2B3B7_9BACE</name>
<organism evidence="2 3">
    <name type="scientific">Bacteroides muris</name>
    <name type="common">ex Afrizal et al. 2022</name>
    <dbReference type="NCBI Taxonomy" id="2516960"/>
    <lineage>
        <taxon>Bacteria</taxon>
        <taxon>Pseudomonadati</taxon>
        <taxon>Bacteroidota</taxon>
        <taxon>Bacteroidia</taxon>
        <taxon>Bacteroidales</taxon>
        <taxon>Bacteroidaceae</taxon>
        <taxon>Bacteroides</taxon>
    </lineage>
</organism>
<evidence type="ECO:0000313" key="3">
    <source>
        <dbReference type="Proteomes" id="UP000310532"/>
    </source>
</evidence>
<dbReference type="InterPro" id="IPR002798">
    <property type="entry name" value="SpoIIM-like"/>
</dbReference>
<feature type="transmembrane region" description="Helical" evidence="1">
    <location>
        <begin position="262"/>
        <end position="280"/>
    </location>
</feature>
<dbReference type="EMBL" id="SRYZ01000007">
    <property type="protein sequence ID" value="TGY08062.1"/>
    <property type="molecule type" value="Genomic_DNA"/>
</dbReference>
<feature type="transmembrane region" description="Helical" evidence="1">
    <location>
        <begin position="223"/>
        <end position="242"/>
    </location>
</feature>
<protein>
    <submittedName>
        <fullName evidence="2">Stage II sporulation protein M</fullName>
    </submittedName>
</protein>
<dbReference type="PANTHER" id="PTHR35337">
    <property type="entry name" value="SLR1478 PROTEIN"/>
    <property type="match status" value="1"/>
</dbReference>
<feature type="transmembrane region" description="Helical" evidence="1">
    <location>
        <begin position="156"/>
        <end position="179"/>
    </location>
</feature>
<keyword evidence="1" id="KW-0812">Transmembrane</keyword>
<evidence type="ECO:0000313" key="2">
    <source>
        <dbReference type="EMBL" id="TGY08062.1"/>
    </source>
</evidence>
<gene>
    <name evidence="2" type="ORF">E5355_05430</name>
</gene>
<reference evidence="2 3" key="1">
    <citation type="submission" date="2019-04" db="EMBL/GenBank/DDBJ databases">
        <title>Microbes associate with the intestines of laboratory mice.</title>
        <authorList>
            <person name="Navarre W."/>
            <person name="Wong E."/>
            <person name="Huang K."/>
            <person name="Tropini C."/>
            <person name="Ng K."/>
            <person name="Yu B."/>
        </authorList>
    </citation>
    <scope>NUCLEOTIDE SEQUENCE [LARGE SCALE GENOMIC DNA]</scope>
    <source>
        <strain evidence="2 3">NM69_E16B</strain>
    </source>
</reference>
<keyword evidence="1" id="KW-1133">Transmembrane helix</keyword>
<comment type="caution">
    <text evidence="2">The sequence shown here is derived from an EMBL/GenBank/DDBJ whole genome shotgun (WGS) entry which is preliminary data.</text>
</comment>
<dbReference type="Proteomes" id="UP000310532">
    <property type="component" value="Unassembled WGS sequence"/>
</dbReference>
<dbReference type="AlphaFoldDB" id="A0A4S2B3B7"/>
<proteinExistence type="predicted"/>
<keyword evidence="1" id="KW-0472">Membrane</keyword>
<dbReference type="RefSeq" id="WP_136009485.1">
    <property type="nucleotide sequence ID" value="NZ_SRYZ01000007.1"/>
</dbReference>
<feature type="transmembrane region" description="Helical" evidence="1">
    <location>
        <begin position="292"/>
        <end position="309"/>
    </location>
</feature>